<dbReference type="Proteomes" id="UP000316621">
    <property type="component" value="Chromosome 2"/>
</dbReference>
<protein>
    <submittedName>
        <fullName evidence="1">Uncharacterized protein</fullName>
    </submittedName>
</protein>
<dbReference type="Gramene" id="RZC52051">
    <property type="protein sequence ID" value="RZC52051"/>
    <property type="gene ID" value="C5167_020480"/>
</dbReference>
<dbReference type="AlphaFoldDB" id="A0A4Y7IWD4"/>
<evidence type="ECO:0000313" key="1">
    <source>
        <dbReference type="EMBL" id="RZC52051.1"/>
    </source>
</evidence>
<keyword evidence="2" id="KW-1185">Reference proteome</keyword>
<dbReference type="EMBL" id="CM010716">
    <property type="protein sequence ID" value="RZC52051.1"/>
    <property type="molecule type" value="Genomic_DNA"/>
</dbReference>
<reference evidence="1 2" key="1">
    <citation type="journal article" date="2018" name="Science">
        <title>The opium poppy genome and morphinan production.</title>
        <authorList>
            <person name="Guo L."/>
            <person name="Winzer T."/>
            <person name="Yang X."/>
            <person name="Li Y."/>
            <person name="Ning Z."/>
            <person name="He Z."/>
            <person name="Teodor R."/>
            <person name="Lu Y."/>
            <person name="Bowser T.A."/>
            <person name="Graham I.A."/>
            <person name="Ye K."/>
        </authorList>
    </citation>
    <scope>NUCLEOTIDE SEQUENCE [LARGE SCALE GENOMIC DNA]</scope>
    <source>
        <strain evidence="2">cv. HN1</strain>
        <tissue evidence="1">Leaves</tissue>
    </source>
</reference>
<accession>A0A4Y7IWD4</accession>
<gene>
    <name evidence="1" type="ORF">C5167_020480</name>
</gene>
<name>A0A4Y7IWD4_PAPSO</name>
<organism evidence="1 2">
    <name type="scientific">Papaver somniferum</name>
    <name type="common">Opium poppy</name>
    <dbReference type="NCBI Taxonomy" id="3469"/>
    <lineage>
        <taxon>Eukaryota</taxon>
        <taxon>Viridiplantae</taxon>
        <taxon>Streptophyta</taxon>
        <taxon>Embryophyta</taxon>
        <taxon>Tracheophyta</taxon>
        <taxon>Spermatophyta</taxon>
        <taxon>Magnoliopsida</taxon>
        <taxon>Ranunculales</taxon>
        <taxon>Papaveraceae</taxon>
        <taxon>Papaveroideae</taxon>
        <taxon>Papaver</taxon>
    </lineage>
</organism>
<proteinExistence type="predicted"/>
<evidence type="ECO:0000313" key="2">
    <source>
        <dbReference type="Proteomes" id="UP000316621"/>
    </source>
</evidence>
<feature type="non-terminal residue" evidence="1">
    <location>
        <position position="1"/>
    </location>
</feature>
<sequence length="121" mass="12885">GKDLLIDCDYSLQALASLTNNKHKTSFDIYLQNVTHVASSSSSRAVSCMSNGSSTSSINNSSVGMYLEDRSKPAKPLLSDGWTKVLGEIGHVRAYNPEHTCGAGGRNLNQKYSTSAASSLI</sequence>